<evidence type="ECO:0000313" key="3">
    <source>
        <dbReference type="Proteomes" id="UP000479710"/>
    </source>
</evidence>
<sequence>MTTRGALYHFRLFESSSSGIPRGCPGNGSRARQKSVPRTPQFSPRRARLPFCSVFSACPASPTAIVPKMSPSGRNNTGGRGGRVTAGAGRVVVGGRRGGRVGAGGGRLGAGSGRGGLVKPDNSHGSLVEPDNSHGGRSNLGQATSHGGRVAATVGRGSGVVSSNGAAATDGRSYGPGGGAFSRGGGGTAEGCFPSTDGSSARFPFSPSPSAPWWEAGTESISPSFKRASAWDPSR</sequence>
<accession>A0A6G1DH78</accession>
<feature type="compositionally biased region" description="Low complexity" evidence="1">
    <location>
        <begin position="85"/>
        <end position="94"/>
    </location>
</feature>
<feature type="compositionally biased region" description="Low complexity" evidence="1">
    <location>
        <begin position="147"/>
        <end position="169"/>
    </location>
</feature>
<feature type="compositionally biased region" description="Gly residues" evidence="1">
    <location>
        <begin position="100"/>
        <end position="116"/>
    </location>
</feature>
<feature type="region of interest" description="Disordered" evidence="1">
    <location>
        <begin position="66"/>
        <end position="235"/>
    </location>
</feature>
<dbReference type="AlphaFoldDB" id="A0A6G1DH78"/>
<dbReference type="Proteomes" id="UP000479710">
    <property type="component" value="Unassembled WGS sequence"/>
</dbReference>
<organism evidence="2 3">
    <name type="scientific">Oryza meyeriana var. granulata</name>
    <dbReference type="NCBI Taxonomy" id="110450"/>
    <lineage>
        <taxon>Eukaryota</taxon>
        <taxon>Viridiplantae</taxon>
        <taxon>Streptophyta</taxon>
        <taxon>Embryophyta</taxon>
        <taxon>Tracheophyta</taxon>
        <taxon>Spermatophyta</taxon>
        <taxon>Magnoliopsida</taxon>
        <taxon>Liliopsida</taxon>
        <taxon>Poales</taxon>
        <taxon>Poaceae</taxon>
        <taxon>BOP clade</taxon>
        <taxon>Oryzoideae</taxon>
        <taxon>Oryzeae</taxon>
        <taxon>Oryzinae</taxon>
        <taxon>Oryza</taxon>
        <taxon>Oryza meyeriana</taxon>
    </lineage>
</organism>
<feature type="compositionally biased region" description="Gly residues" evidence="1">
    <location>
        <begin position="174"/>
        <end position="189"/>
    </location>
</feature>
<evidence type="ECO:0000256" key="1">
    <source>
        <dbReference type="SAM" id="MobiDB-lite"/>
    </source>
</evidence>
<comment type="caution">
    <text evidence="2">The sequence shown here is derived from an EMBL/GenBank/DDBJ whole genome shotgun (WGS) entry which is preliminary data.</text>
</comment>
<keyword evidence="3" id="KW-1185">Reference proteome</keyword>
<feature type="region of interest" description="Disordered" evidence="1">
    <location>
        <begin position="19"/>
        <end position="44"/>
    </location>
</feature>
<feature type="compositionally biased region" description="Polar residues" evidence="1">
    <location>
        <begin position="135"/>
        <end position="145"/>
    </location>
</feature>
<reference evidence="2 3" key="1">
    <citation type="submission" date="2019-11" db="EMBL/GenBank/DDBJ databases">
        <title>Whole genome sequence of Oryza granulata.</title>
        <authorList>
            <person name="Li W."/>
        </authorList>
    </citation>
    <scope>NUCLEOTIDE SEQUENCE [LARGE SCALE GENOMIC DNA]</scope>
    <source>
        <strain evidence="3">cv. Menghai</strain>
        <tissue evidence="2">Leaf</tissue>
    </source>
</reference>
<dbReference type="EMBL" id="SPHZ02000006">
    <property type="protein sequence ID" value="KAF0911554.1"/>
    <property type="molecule type" value="Genomic_DNA"/>
</dbReference>
<protein>
    <submittedName>
        <fullName evidence="2">Uncharacterized protein</fullName>
    </submittedName>
</protein>
<proteinExistence type="predicted"/>
<gene>
    <name evidence="2" type="ORF">E2562_011182</name>
</gene>
<name>A0A6G1DH78_9ORYZ</name>
<evidence type="ECO:0000313" key="2">
    <source>
        <dbReference type="EMBL" id="KAF0911554.1"/>
    </source>
</evidence>